<sequence length="72" mass="8041">MRDIAEKNTIPSNVTDMLTEAAEKLEDGEEELSVRVNTAGSILDQVSNDPNIKQHTRTEIWNLASKVESLED</sequence>
<dbReference type="Proteomes" id="UP001218034">
    <property type="component" value="Chromosome"/>
</dbReference>
<dbReference type="Pfam" id="PF03685">
    <property type="entry name" value="UPF0147"/>
    <property type="match status" value="1"/>
</dbReference>
<organism evidence="2 3">
    <name type="scientific">Candidatus Nanohalococcus occultus</name>
    <dbReference type="NCBI Taxonomy" id="2978047"/>
    <lineage>
        <taxon>Archaea</taxon>
        <taxon>Candidatus Nanohalarchaeota</taxon>
        <taxon>Candidatus Nanohalarchaeota incertae sedis</taxon>
        <taxon>Candidatus Nanohalococcus</taxon>
    </lineage>
</organism>
<evidence type="ECO:0000313" key="3">
    <source>
        <dbReference type="Proteomes" id="UP001218034"/>
    </source>
</evidence>
<dbReference type="EMBL" id="CP104395">
    <property type="protein sequence ID" value="WEL19457.1"/>
    <property type="molecule type" value="Genomic_DNA"/>
</dbReference>
<evidence type="ECO:0000313" key="2">
    <source>
        <dbReference type="EMBL" id="WEL19457.1"/>
    </source>
</evidence>
<evidence type="ECO:0000256" key="1">
    <source>
        <dbReference type="ARBA" id="ARBA00005958"/>
    </source>
</evidence>
<proteinExistence type="inferred from homology"/>
<comment type="similarity">
    <text evidence="1">Belongs to the UPF0147 family.</text>
</comment>
<dbReference type="InterPro" id="IPR005354">
    <property type="entry name" value="UPF0147"/>
</dbReference>
<dbReference type="Gene3D" id="1.20.1440.50">
    <property type="entry name" value="Ta0600-like"/>
    <property type="match status" value="1"/>
</dbReference>
<keyword evidence="3" id="KW-1185">Reference proteome</keyword>
<dbReference type="SUPFAM" id="SSF158436">
    <property type="entry name" value="Ta0600-like"/>
    <property type="match status" value="1"/>
</dbReference>
<name>A0ABY8CE12_9ARCH</name>
<accession>A0ABY8CE12</accession>
<reference evidence="2 3" key="1">
    <citation type="submission" date="2022-09" db="EMBL/GenBank/DDBJ databases">
        <title>Xylan utilization by haloarchaea-nanohaloarchaea associations.</title>
        <authorList>
            <person name="Yakimov M."/>
        </authorList>
    </citation>
    <scope>NUCLEOTIDE SEQUENCE [LARGE SCALE GENOMIC DNA]</scope>
    <source>
        <strain evidence="2 3">SVXNc</strain>
    </source>
</reference>
<gene>
    <name evidence="2" type="ORF">SVXNc_0433</name>
</gene>
<dbReference type="InterPro" id="IPR023130">
    <property type="entry name" value="Ta0600-like_sf"/>
</dbReference>
<protein>
    <submittedName>
        <fullName evidence="2">Uncharacterized protein</fullName>
    </submittedName>
</protein>